<dbReference type="EMBL" id="OZ023717">
    <property type="protein sequence ID" value="CAK9866535.1"/>
    <property type="molecule type" value="Genomic_DNA"/>
</dbReference>
<gene>
    <name evidence="2" type="ORF">CSSPJE1EN2_LOCUS9530</name>
</gene>
<proteinExistence type="predicted"/>
<evidence type="ECO:0000256" key="1">
    <source>
        <dbReference type="SAM" id="MobiDB-lite"/>
    </source>
</evidence>
<feature type="region of interest" description="Disordered" evidence="1">
    <location>
        <begin position="1"/>
        <end position="57"/>
    </location>
</feature>
<dbReference type="Proteomes" id="UP001497522">
    <property type="component" value="Chromosome 16"/>
</dbReference>
<organism evidence="2 3">
    <name type="scientific">Sphagnum jensenii</name>
    <dbReference type="NCBI Taxonomy" id="128206"/>
    <lineage>
        <taxon>Eukaryota</taxon>
        <taxon>Viridiplantae</taxon>
        <taxon>Streptophyta</taxon>
        <taxon>Embryophyta</taxon>
        <taxon>Bryophyta</taxon>
        <taxon>Sphagnophytina</taxon>
        <taxon>Sphagnopsida</taxon>
        <taxon>Sphagnales</taxon>
        <taxon>Sphagnaceae</taxon>
        <taxon>Sphagnum</taxon>
    </lineage>
</organism>
<evidence type="ECO:0000313" key="3">
    <source>
        <dbReference type="Proteomes" id="UP001497522"/>
    </source>
</evidence>
<feature type="compositionally biased region" description="Polar residues" evidence="1">
    <location>
        <begin position="38"/>
        <end position="52"/>
    </location>
</feature>
<name>A0ABP1AW61_9BRYO</name>
<feature type="compositionally biased region" description="Basic and acidic residues" evidence="1">
    <location>
        <begin position="20"/>
        <end position="37"/>
    </location>
</feature>
<reference evidence="2" key="1">
    <citation type="submission" date="2024-03" db="EMBL/GenBank/DDBJ databases">
        <authorList>
            <consortium name="ELIXIR-Norway"/>
            <consortium name="Elixir Norway"/>
        </authorList>
    </citation>
    <scope>NUCLEOTIDE SEQUENCE</scope>
</reference>
<keyword evidence="3" id="KW-1185">Reference proteome</keyword>
<accession>A0ABP1AW61</accession>
<sequence>MSWKQGVGHQGVARKTSGRRAQDGRQTKLRRKSDESRTNVGRNSNESPTNVGRTKLNRRYYNGRWQHYTVAPRTLQLAAVARPAERCSSLL</sequence>
<evidence type="ECO:0000313" key="2">
    <source>
        <dbReference type="EMBL" id="CAK9866535.1"/>
    </source>
</evidence>
<protein>
    <submittedName>
        <fullName evidence="2">Uncharacterized protein</fullName>
    </submittedName>
</protein>